<dbReference type="OrthoDB" id="4571002at2"/>
<dbReference type="AlphaFoldDB" id="A0A387BU55"/>
<dbReference type="EMBL" id="CP032624">
    <property type="protein sequence ID" value="AYG04610.1"/>
    <property type="molecule type" value="Genomic_DNA"/>
</dbReference>
<evidence type="ECO:0000256" key="1">
    <source>
        <dbReference type="SAM" id="Phobius"/>
    </source>
</evidence>
<organism evidence="2 3">
    <name type="scientific">Gryllotalpicola protaetiae</name>
    <dbReference type="NCBI Taxonomy" id="2419771"/>
    <lineage>
        <taxon>Bacteria</taxon>
        <taxon>Bacillati</taxon>
        <taxon>Actinomycetota</taxon>
        <taxon>Actinomycetes</taxon>
        <taxon>Micrococcales</taxon>
        <taxon>Microbacteriaceae</taxon>
        <taxon>Gryllotalpicola</taxon>
    </lineage>
</organism>
<keyword evidence="1" id="KW-0812">Transmembrane</keyword>
<dbReference type="KEGG" id="gry:D7I44_14485"/>
<name>A0A387BU55_9MICO</name>
<evidence type="ECO:0000313" key="2">
    <source>
        <dbReference type="EMBL" id="AYG04610.1"/>
    </source>
</evidence>
<keyword evidence="3" id="KW-1185">Reference proteome</keyword>
<reference evidence="2 3" key="1">
    <citation type="submission" date="2018-09" db="EMBL/GenBank/DDBJ databases">
        <title>Genome sequencing of strain 2DFW10M-5.</title>
        <authorList>
            <person name="Heo J."/>
            <person name="Kim S.-J."/>
            <person name="Kwon S.-W."/>
        </authorList>
    </citation>
    <scope>NUCLEOTIDE SEQUENCE [LARGE SCALE GENOMIC DNA]</scope>
    <source>
        <strain evidence="2 3">2DFW10M-5</strain>
    </source>
</reference>
<gene>
    <name evidence="2" type="ORF">D7I44_14485</name>
</gene>
<accession>A0A387BU55</accession>
<sequence length="84" mass="9067">MTPQPSPSRPAPSIHVRAVLTWLSIFPLVVIGFTILGAFADGWSPVLRALVLTLAVVPLAVYVFVPLLLSGYVRLTSRLGRGEQ</sequence>
<dbReference type="Proteomes" id="UP000275069">
    <property type="component" value="Chromosome"/>
</dbReference>
<protein>
    <submittedName>
        <fullName evidence="2">Uncharacterized protein</fullName>
    </submittedName>
</protein>
<feature type="transmembrane region" description="Helical" evidence="1">
    <location>
        <begin position="20"/>
        <end position="40"/>
    </location>
</feature>
<dbReference type="RefSeq" id="WP_120790139.1">
    <property type="nucleotide sequence ID" value="NZ_CP032624.1"/>
</dbReference>
<evidence type="ECO:0000313" key="3">
    <source>
        <dbReference type="Proteomes" id="UP000275069"/>
    </source>
</evidence>
<keyword evidence="1" id="KW-1133">Transmembrane helix</keyword>
<keyword evidence="1" id="KW-0472">Membrane</keyword>
<feature type="transmembrane region" description="Helical" evidence="1">
    <location>
        <begin position="46"/>
        <end position="69"/>
    </location>
</feature>
<proteinExistence type="predicted"/>